<keyword evidence="5" id="KW-0472">Membrane</keyword>
<evidence type="ECO:0000256" key="7">
    <source>
        <dbReference type="ARBA" id="ARBA00023288"/>
    </source>
</evidence>
<evidence type="ECO:0000256" key="6">
    <source>
        <dbReference type="ARBA" id="ARBA00023139"/>
    </source>
</evidence>
<feature type="domain" description="Spore germination GerAC-like C-terminal" evidence="8">
    <location>
        <begin position="210"/>
        <end position="378"/>
    </location>
</feature>
<evidence type="ECO:0000313" key="11">
    <source>
        <dbReference type="Proteomes" id="UP000187465"/>
    </source>
</evidence>
<protein>
    <submittedName>
        <fullName evidence="10">Uncharacterized protein</fullName>
    </submittedName>
</protein>
<dbReference type="Gene3D" id="3.30.300.210">
    <property type="entry name" value="Nutrient germinant receptor protein C, domain 3"/>
    <property type="match status" value="1"/>
</dbReference>
<accession>A0A1R0XA53</accession>
<evidence type="ECO:0000259" key="8">
    <source>
        <dbReference type="Pfam" id="PF05504"/>
    </source>
</evidence>
<evidence type="ECO:0000259" key="9">
    <source>
        <dbReference type="Pfam" id="PF25198"/>
    </source>
</evidence>
<gene>
    <name evidence="10" type="ORF">BJP51_17555</name>
</gene>
<evidence type="ECO:0000313" key="10">
    <source>
        <dbReference type="EMBL" id="OMD31637.1"/>
    </source>
</evidence>
<dbReference type="InterPro" id="IPR038501">
    <property type="entry name" value="Spore_GerAC_C_sf"/>
</dbReference>
<keyword evidence="3" id="KW-0309">Germination</keyword>
<dbReference type="Pfam" id="PF25198">
    <property type="entry name" value="Spore_GerAC_N"/>
    <property type="match status" value="1"/>
</dbReference>
<comment type="caution">
    <text evidence="10">The sequence shown here is derived from an EMBL/GenBank/DDBJ whole genome shotgun (WGS) entry which is preliminary data.</text>
</comment>
<evidence type="ECO:0000256" key="3">
    <source>
        <dbReference type="ARBA" id="ARBA00022544"/>
    </source>
</evidence>
<dbReference type="InterPro" id="IPR008844">
    <property type="entry name" value="Spore_GerAC-like"/>
</dbReference>
<evidence type="ECO:0000256" key="5">
    <source>
        <dbReference type="ARBA" id="ARBA00023136"/>
    </source>
</evidence>
<evidence type="ECO:0000256" key="1">
    <source>
        <dbReference type="ARBA" id="ARBA00004635"/>
    </source>
</evidence>
<dbReference type="PANTHER" id="PTHR35789:SF1">
    <property type="entry name" value="SPORE GERMINATION PROTEIN B3"/>
    <property type="match status" value="1"/>
</dbReference>
<evidence type="ECO:0000256" key="2">
    <source>
        <dbReference type="ARBA" id="ARBA00007886"/>
    </source>
</evidence>
<sequence length="390" mass="44039">MVKRLTTILISLLVLTLTSGCWDNKELDEYGYVQAVAIDQSEDNRIVITTHFYNPSTKIEMGQAGDPASKGINIVTSGETFFEAIREIPAKFGRKAKWDHMRVILIGEQLARTSNIREVLDFFSRDQEPRGTVLPLIAEQSAAPFLDINPFIEQTIGQQYKRMETSGALYAAKTSKIPLYELAIQMCSPSNTSIIPYLHKTSLDHKPLISGLAVIHDGKMIDILKEKDTEAFMMLTDRYIYGVLEFPCPDETEEPLRKKETLEVLTFNSTLTPTVKNGSVSVGVKIAIEGMIGELRCSHIKNNKDMKLFEQRVITQVEQQVEHATKFLKTKKIDALGIGNQIYRKNPQLWKQLEPQWKDTFAQTQFDINVDVKVLSTGMNSGTIFGTKEK</sequence>
<reference evidence="10 11" key="1">
    <citation type="submission" date="2016-10" db="EMBL/GenBank/DDBJ databases">
        <title>Paenibacillus species isolates.</title>
        <authorList>
            <person name="Beno S.M."/>
        </authorList>
    </citation>
    <scope>NUCLEOTIDE SEQUENCE [LARGE SCALE GENOMIC DNA]</scope>
    <source>
        <strain evidence="10 11">FSL H7-0604</strain>
    </source>
</reference>
<keyword evidence="7" id="KW-0449">Lipoprotein</keyword>
<dbReference type="Proteomes" id="UP000187465">
    <property type="component" value="Unassembled WGS sequence"/>
</dbReference>
<name>A0A1R0XA53_9BACL</name>
<comment type="similarity">
    <text evidence="2">Belongs to the GerABKC lipoprotein family.</text>
</comment>
<organism evidence="10 11">
    <name type="scientific">Paenibacillus odorifer</name>
    <dbReference type="NCBI Taxonomy" id="189426"/>
    <lineage>
        <taxon>Bacteria</taxon>
        <taxon>Bacillati</taxon>
        <taxon>Bacillota</taxon>
        <taxon>Bacilli</taxon>
        <taxon>Bacillales</taxon>
        <taxon>Paenibacillaceae</taxon>
        <taxon>Paenibacillus</taxon>
    </lineage>
</organism>
<dbReference type="PROSITE" id="PS51257">
    <property type="entry name" value="PROKAR_LIPOPROTEIN"/>
    <property type="match status" value="1"/>
</dbReference>
<keyword evidence="4" id="KW-0732">Signal</keyword>
<dbReference type="PANTHER" id="PTHR35789">
    <property type="entry name" value="SPORE GERMINATION PROTEIN B3"/>
    <property type="match status" value="1"/>
</dbReference>
<dbReference type="AlphaFoldDB" id="A0A1R0XA53"/>
<dbReference type="GO" id="GO:0009847">
    <property type="term" value="P:spore germination"/>
    <property type="evidence" value="ECO:0007669"/>
    <property type="project" value="InterPro"/>
</dbReference>
<dbReference type="Pfam" id="PF05504">
    <property type="entry name" value="Spore_GerAC"/>
    <property type="match status" value="1"/>
</dbReference>
<dbReference type="Gene3D" id="6.20.190.10">
    <property type="entry name" value="Nutrient germinant receptor protein C, domain 1"/>
    <property type="match status" value="1"/>
</dbReference>
<dbReference type="GO" id="GO:0016020">
    <property type="term" value="C:membrane"/>
    <property type="evidence" value="ECO:0007669"/>
    <property type="project" value="UniProtKB-SubCell"/>
</dbReference>
<dbReference type="EMBL" id="MKQP01000020">
    <property type="protein sequence ID" value="OMD31637.1"/>
    <property type="molecule type" value="Genomic_DNA"/>
</dbReference>
<dbReference type="InterPro" id="IPR046953">
    <property type="entry name" value="Spore_GerAC-like_C"/>
</dbReference>
<feature type="domain" description="Spore germination protein N-terminal" evidence="9">
    <location>
        <begin position="23"/>
        <end position="199"/>
    </location>
</feature>
<dbReference type="NCBIfam" id="TIGR02887">
    <property type="entry name" value="spore_ger_x_C"/>
    <property type="match status" value="1"/>
</dbReference>
<dbReference type="InterPro" id="IPR057336">
    <property type="entry name" value="GerAC_N"/>
</dbReference>
<keyword evidence="6" id="KW-0564">Palmitate</keyword>
<evidence type="ECO:0000256" key="4">
    <source>
        <dbReference type="ARBA" id="ARBA00022729"/>
    </source>
</evidence>
<proteinExistence type="inferred from homology"/>
<comment type="subcellular location">
    <subcellularLocation>
        <location evidence="1">Membrane</location>
        <topology evidence="1">Lipid-anchor</topology>
    </subcellularLocation>
</comment>